<comment type="caution">
    <text evidence="5">The sequence shown here is derived from an EMBL/GenBank/DDBJ whole genome shotgun (WGS) entry which is preliminary data.</text>
</comment>
<dbReference type="InterPro" id="IPR051013">
    <property type="entry name" value="MBL_superfamily_lactonases"/>
</dbReference>
<dbReference type="OrthoDB" id="10250730at2759"/>
<sequence>MVESSNFIVPAGRAITVKLINTVNFGPAQLHRFMGPEVPGMKTHPSNPSFSFLLEHDSGRKLVFDLGIRKDYQNYAPKIAEYIPTTKYDIDVQKNVIDILQEGNIKGEDIEAVIWRRAGQMEIMLHSVLTFPNSHWHWDHIGDPSTFPATTDLVVGPGFKDNLLPGAPKNPESPLNESDYTGRDLREISFEGSKTLNIGRFKAFDYFGDGSFYLLDSPGHAIGHLCGLARTTANPDTFILLGGDVCHYGGIFRPSKYLPVPNSIKPHPCHPHEDVAFCPGGAWEELQRSRGRGVDEPLFAPTFGHDIPQIIETIGKLQEADCLDNVFVIIAHDATVRDVVDQFPLSLNHWKEKGWARNLKWAFLRDASAYWKSKGVI</sequence>
<organism evidence="5 6">
    <name type="scientific">Penicillium citrinum</name>
    <dbReference type="NCBI Taxonomy" id="5077"/>
    <lineage>
        <taxon>Eukaryota</taxon>
        <taxon>Fungi</taxon>
        <taxon>Dikarya</taxon>
        <taxon>Ascomycota</taxon>
        <taxon>Pezizomycotina</taxon>
        <taxon>Eurotiomycetes</taxon>
        <taxon>Eurotiomycetidae</taxon>
        <taxon>Eurotiales</taxon>
        <taxon>Aspergillaceae</taxon>
        <taxon>Penicillium</taxon>
    </lineage>
</organism>
<evidence type="ECO:0000313" key="5">
    <source>
        <dbReference type="EMBL" id="KAJ5227442.1"/>
    </source>
</evidence>
<dbReference type="AlphaFoldDB" id="A0A9W9NWG4"/>
<keyword evidence="4" id="KW-0862">Zinc</keyword>
<proteinExistence type="inferred from homology"/>
<evidence type="ECO:0000256" key="2">
    <source>
        <dbReference type="ARBA" id="ARBA00022723"/>
    </source>
</evidence>
<dbReference type="PANTHER" id="PTHR42978">
    <property type="entry name" value="QUORUM-QUENCHING LACTONASE YTNP-RELATED-RELATED"/>
    <property type="match status" value="1"/>
</dbReference>
<gene>
    <name evidence="5" type="ORF">N7469_007448</name>
</gene>
<dbReference type="Gene3D" id="3.60.15.10">
    <property type="entry name" value="Ribonuclease Z/Hydroxyacylglutathione hydrolase-like"/>
    <property type="match status" value="1"/>
</dbReference>
<evidence type="ECO:0000313" key="6">
    <source>
        <dbReference type="Proteomes" id="UP001147733"/>
    </source>
</evidence>
<accession>A0A9W9NWG4</accession>
<keyword evidence="2" id="KW-0479">Metal-binding</keyword>
<dbReference type="RefSeq" id="XP_056499807.1">
    <property type="nucleotide sequence ID" value="XM_056646366.1"/>
</dbReference>
<evidence type="ECO:0008006" key="7">
    <source>
        <dbReference type="Google" id="ProtNLM"/>
    </source>
</evidence>
<protein>
    <recommendedName>
        <fullName evidence="7">Metallo-beta-lactamase domain-containing protein</fullName>
    </recommendedName>
</protein>
<dbReference type="InterPro" id="IPR036866">
    <property type="entry name" value="RibonucZ/Hydroxyglut_hydro"/>
</dbReference>
<dbReference type="GeneID" id="81385533"/>
<reference evidence="5" key="1">
    <citation type="submission" date="2022-11" db="EMBL/GenBank/DDBJ databases">
        <authorList>
            <person name="Petersen C."/>
        </authorList>
    </citation>
    <scope>NUCLEOTIDE SEQUENCE</scope>
    <source>
        <strain evidence="5">IBT 23319</strain>
    </source>
</reference>
<keyword evidence="6" id="KW-1185">Reference proteome</keyword>
<dbReference type="CDD" id="cd07730">
    <property type="entry name" value="metallo-hydrolase-like_MBL-fold"/>
    <property type="match status" value="1"/>
</dbReference>
<dbReference type="PANTHER" id="PTHR42978:SF5">
    <property type="entry name" value="METALLO-BETA-LACTAMASE DOMAIN-CONTAINING PROTEIN"/>
    <property type="match status" value="1"/>
</dbReference>
<dbReference type="GO" id="GO:0016787">
    <property type="term" value="F:hydrolase activity"/>
    <property type="evidence" value="ECO:0007669"/>
    <property type="project" value="UniProtKB-KW"/>
</dbReference>
<reference evidence="5" key="2">
    <citation type="journal article" date="2023" name="IMA Fungus">
        <title>Comparative genomic study of the Penicillium genus elucidates a diverse pangenome and 15 lateral gene transfer events.</title>
        <authorList>
            <person name="Petersen C."/>
            <person name="Sorensen T."/>
            <person name="Nielsen M.R."/>
            <person name="Sondergaard T.E."/>
            <person name="Sorensen J.L."/>
            <person name="Fitzpatrick D.A."/>
            <person name="Frisvad J.C."/>
            <person name="Nielsen K.L."/>
        </authorList>
    </citation>
    <scope>NUCLEOTIDE SEQUENCE</scope>
    <source>
        <strain evidence="5">IBT 23319</strain>
    </source>
</reference>
<dbReference type="GO" id="GO:0046872">
    <property type="term" value="F:metal ion binding"/>
    <property type="evidence" value="ECO:0007669"/>
    <property type="project" value="UniProtKB-KW"/>
</dbReference>
<dbReference type="SUPFAM" id="SSF56281">
    <property type="entry name" value="Metallo-hydrolase/oxidoreductase"/>
    <property type="match status" value="1"/>
</dbReference>
<evidence type="ECO:0000256" key="3">
    <source>
        <dbReference type="ARBA" id="ARBA00022801"/>
    </source>
</evidence>
<comment type="similarity">
    <text evidence="1">Belongs to the metallo-beta-lactamase superfamily.</text>
</comment>
<evidence type="ECO:0000256" key="4">
    <source>
        <dbReference type="ARBA" id="ARBA00022833"/>
    </source>
</evidence>
<name>A0A9W9NWG4_PENCI</name>
<dbReference type="EMBL" id="JAPQKT010000006">
    <property type="protein sequence ID" value="KAJ5227442.1"/>
    <property type="molecule type" value="Genomic_DNA"/>
</dbReference>
<evidence type="ECO:0000256" key="1">
    <source>
        <dbReference type="ARBA" id="ARBA00007749"/>
    </source>
</evidence>
<dbReference type="Proteomes" id="UP001147733">
    <property type="component" value="Unassembled WGS sequence"/>
</dbReference>
<keyword evidence="3" id="KW-0378">Hydrolase</keyword>